<dbReference type="CDD" id="cd07720">
    <property type="entry name" value="OPHC2-like_MBL-fold"/>
    <property type="match status" value="1"/>
</dbReference>
<evidence type="ECO:0000256" key="2">
    <source>
        <dbReference type="ARBA" id="ARBA00022723"/>
    </source>
</evidence>
<keyword evidence="4" id="KW-0862">Zinc</keyword>
<dbReference type="RefSeq" id="WP_091593636.1">
    <property type="nucleotide sequence ID" value="NZ_FNEE01000006.1"/>
</dbReference>
<dbReference type="EMBL" id="FNEE01000006">
    <property type="protein sequence ID" value="SDJ39845.1"/>
    <property type="molecule type" value="Genomic_DNA"/>
</dbReference>
<dbReference type="PANTHER" id="PTHR42978:SF6">
    <property type="entry name" value="QUORUM-QUENCHING LACTONASE YTNP-RELATED"/>
    <property type="match status" value="1"/>
</dbReference>
<dbReference type="InterPro" id="IPR051013">
    <property type="entry name" value="MBL_superfamily_lactonases"/>
</dbReference>
<evidence type="ECO:0000256" key="1">
    <source>
        <dbReference type="ARBA" id="ARBA00007749"/>
    </source>
</evidence>
<evidence type="ECO:0000313" key="6">
    <source>
        <dbReference type="EMBL" id="SDJ39845.1"/>
    </source>
</evidence>
<gene>
    <name evidence="6" type="ORF">SAMN05428953_10651</name>
</gene>
<sequence length="322" mass="34067">MPLSRRHFLAGAGLTGGTLLANVSVPAVARAPLVDAATLGALRRNVGSVQVTALLDGYIDLGSELVIGLAEADAERLAEASFQKPGPRRAPVNAYLINLGDRLVLVDAGTSDSMGPSLGRLPAAIEAAGVSPDQIDTLLITHMHPDHINGVLTPAGQALFPNAELVVTAADYAFWHDDANMNQAPDGARPFFIGARQAAAAYANRVRQVGGEGEAVGAIRTVPLPGHTPGHAGFIVESDGEALFIWGDVVHMATYQFARPDWSIAFDVDSKLGAETRKRTLDRVAADRMLIAGMHLPFPGFGHVARDGDAYRFVPDEWPYAL</sequence>
<dbReference type="InterPro" id="IPR001279">
    <property type="entry name" value="Metallo-B-lactamas"/>
</dbReference>
<evidence type="ECO:0000256" key="4">
    <source>
        <dbReference type="ARBA" id="ARBA00022833"/>
    </source>
</evidence>
<dbReference type="Pfam" id="PF00753">
    <property type="entry name" value="Lactamase_B"/>
    <property type="match status" value="1"/>
</dbReference>
<dbReference type="SMART" id="SM00849">
    <property type="entry name" value="Lactamase_B"/>
    <property type="match status" value="1"/>
</dbReference>
<dbReference type="Proteomes" id="UP000198894">
    <property type="component" value="Unassembled WGS sequence"/>
</dbReference>
<feature type="domain" description="Metallo-beta-lactamase" evidence="5">
    <location>
        <begin position="91"/>
        <end position="295"/>
    </location>
</feature>
<name>A0A1G8TG09_9HYPH</name>
<dbReference type="PANTHER" id="PTHR42978">
    <property type="entry name" value="QUORUM-QUENCHING LACTONASE YTNP-RELATED-RELATED"/>
    <property type="match status" value="1"/>
</dbReference>
<accession>A0A1G8TG09</accession>
<dbReference type="AlphaFoldDB" id="A0A1G8TG09"/>
<reference evidence="7" key="1">
    <citation type="submission" date="2016-10" db="EMBL/GenBank/DDBJ databases">
        <authorList>
            <person name="Varghese N."/>
            <person name="Submissions S."/>
        </authorList>
    </citation>
    <scope>NUCLEOTIDE SEQUENCE [LARGE SCALE GENOMIC DNA]</scope>
    <source>
        <strain evidence="7">CGMCC 1.11022</strain>
    </source>
</reference>
<evidence type="ECO:0000313" key="7">
    <source>
        <dbReference type="Proteomes" id="UP000198894"/>
    </source>
</evidence>
<evidence type="ECO:0000259" key="5">
    <source>
        <dbReference type="SMART" id="SM00849"/>
    </source>
</evidence>
<proteinExistence type="inferred from homology"/>
<keyword evidence="7" id="KW-1185">Reference proteome</keyword>
<organism evidence="6 7">
    <name type="scientific">Mesorhizobium muleiense</name>
    <dbReference type="NCBI Taxonomy" id="1004279"/>
    <lineage>
        <taxon>Bacteria</taxon>
        <taxon>Pseudomonadati</taxon>
        <taxon>Pseudomonadota</taxon>
        <taxon>Alphaproteobacteria</taxon>
        <taxon>Hyphomicrobiales</taxon>
        <taxon>Phyllobacteriaceae</taxon>
        <taxon>Mesorhizobium</taxon>
    </lineage>
</organism>
<dbReference type="GO" id="GO:0016787">
    <property type="term" value="F:hydrolase activity"/>
    <property type="evidence" value="ECO:0007669"/>
    <property type="project" value="UniProtKB-KW"/>
</dbReference>
<dbReference type="PROSITE" id="PS51318">
    <property type="entry name" value="TAT"/>
    <property type="match status" value="1"/>
</dbReference>
<keyword evidence="2" id="KW-0479">Metal-binding</keyword>
<dbReference type="Gene3D" id="3.60.15.10">
    <property type="entry name" value="Ribonuclease Z/Hydroxyacylglutathione hydrolase-like"/>
    <property type="match status" value="1"/>
</dbReference>
<comment type="similarity">
    <text evidence="1">Belongs to the metallo-beta-lactamase superfamily.</text>
</comment>
<keyword evidence="3" id="KW-0378">Hydrolase</keyword>
<evidence type="ECO:0000256" key="3">
    <source>
        <dbReference type="ARBA" id="ARBA00022801"/>
    </source>
</evidence>
<dbReference type="SUPFAM" id="SSF56281">
    <property type="entry name" value="Metallo-hydrolase/oxidoreductase"/>
    <property type="match status" value="1"/>
</dbReference>
<dbReference type="InterPro" id="IPR006311">
    <property type="entry name" value="TAT_signal"/>
</dbReference>
<dbReference type="InterPro" id="IPR036866">
    <property type="entry name" value="RibonucZ/Hydroxyglut_hydro"/>
</dbReference>
<dbReference type="GO" id="GO:0046872">
    <property type="term" value="F:metal ion binding"/>
    <property type="evidence" value="ECO:0007669"/>
    <property type="project" value="UniProtKB-KW"/>
</dbReference>
<protein>
    <submittedName>
        <fullName evidence="6">Glyoxylase, beta-lactamase superfamily II</fullName>
    </submittedName>
</protein>